<evidence type="ECO:0000313" key="15">
    <source>
        <dbReference type="Proteomes" id="UP000465810"/>
    </source>
</evidence>
<feature type="transmembrane region" description="Helical" evidence="11">
    <location>
        <begin position="501"/>
        <end position="520"/>
    </location>
</feature>
<dbReference type="RefSeq" id="WP_160984443.1">
    <property type="nucleotide sequence ID" value="NZ_WVTD01000001.1"/>
</dbReference>
<feature type="domain" description="PilZ" evidence="13">
    <location>
        <begin position="560"/>
        <end position="654"/>
    </location>
</feature>
<dbReference type="GO" id="GO:0035438">
    <property type="term" value="F:cyclic-di-GMP binding"/>
    <property type="evidence" value="ECO:0007669"/>
    <property type="project" value="InterPro"/>
</dbReference>
<accession>A0A7X4GDY9</accession>
<dbReference type="Gene3D" id="2.60.120.260">
    <property type="entry name" value="Galactose-binding domain-like"/>
    <property type="match status" value="2"/>
</dbReference>
<feature type="transmembrane region" description="Helical" evidence="11">
    <location>
        <begin position="90"/>
        <end position="112"/>
    </location>
</feature>
<comment type="subcellular location">
    <subcellularLocation>
        <location evidence="1">Cell inner membrane</location>
        <topology evidence="1">Multi-pass membrane protein</topology>
    </subcellularLocation>
</comment>
<keyword evidence="7 11" id="KW-0135">Cellulose biosynthesis</keyword>
<dbReference type="GO" id="GO:0016760">
    <property type="term" value="F:cellulose synthase (UDP-forming) activity"/>
    <property type="evidence" value="ECO:0007669"/>
    <property type="project" value="UniProtKB-EC"/>
</dbReference>
<keyword evidence="6 11" id="KW-0812">Transmembrane</keyword>
<dbReference type="GO" id="GO:0030244">
    <property type="term" value="P:cellulose biosynthetic process"/>
    <property type="evidence" value="ECO:0007669"/>
    <property type="project" value="UniProtKB-KW"/>
</dbReference>
<name>A0A7X4GDY9_9SPHN</name>
<keyword evidence="8 11" id="KW-1133">Transmembrane helix</keyword>
<feature type="transmembrane region" description="Helical" evidence="11">
    <location>
        <begin position="730"/>
        <end position="751"/>
    </location>
</feature>
<dbReference type="Pfam" id="PF00535">
    <property type="entry name" value="Glycos_transf_2"/>
    <property type="match status" value="1"/>
</dbReference>
<feature type="transmembrane region" description="Helical" evidence="11">
    <location>
        <begin position="58"/>
        <end position="75"/>
    </location>
</feature>
<dbReference type="SUPFAM" id="SSF141371">
    <property type="entry name" value="PilZ domain-like"/>
    <property type="match status" value="1"/>
</dbReference>
<dbReference type="InterPro" id="IPR005150">
    <property type="entry name" value="Cellulose_synth"/>
</dbReference>
<reference evidence="14 15" key="1">
    <citation type="submission" date="2019-12" db="EMBL/GenBank/DDBJ databases">
        <authorList>
            <person name="Feng G."/>
            <person name="Zhu H."/>
        </authorList>
    </citation>
    <scope>NUCLEOTIDE SEQUENCE [LARGE SCALE GENOMIC DNA]</scope>
    <source>
        <strain evidence="14 15">FGD1</strain>
    </source>
</reference>
<feature type="transmembrane region" description="Helical" evidence="11">
    <location>
        <begin position="35"/>
        <end position="51"/>
    </location>
</feature>
<dbReference type="Pfam" id="PF03552">
    <property type="entry name" value="Cellulose_synt"/>
    <property type="match status" value="1"/>
</dbReference>
<dbReference type="Proteomes" id="UP000465810">
    <property type="component" value="Unassembled WGS sequence"/>
</dbReference>
<dbReference type="EMBL" id="WVTD01000001">
    <property type="protein sequence ID" value="MYL96499.1"/>
    <property type="molecule type" value="Genomic_DNA"/>
</dbReference>
<dbReference type="InterPro" id="IPR018513">
    <property type="entry name" value="Cell_synthase_bac"/>
</dbReference>
<dbReference type="Pfam" id="PF03170">
    <property type="entry name" value="BcsB"/>
    <property type="match status" value="1"/>
</dbReference>
<keyword evidence="9 11" id="KW-0472">Membrane</keyword>
<comment type="cofactor">
    <cofactor evidence="11">
        <name>Mg(2+)</name>
        <dbReference type="ChEBI" id="CHEBI:18420"/>
    </cofactor>
</comment>
<comment type="function">
    <text evidence="11">Catalytic subunit of cellulose synthase. It polymerizes uridine 5'-diphosphate glucose to cellulose.</text>
</comment>
<comment type="caution">
    <text evidence="14">The sequence shown here is derived from an EMBL/GenBank/DDBJ whole genome shotgun (WGS) entry which is preliminary data.</text>
</comment>
<dbReference type="InterPro" id="IPR050321">
    <property type="entry name" value="Glycosyltr_2/OpgH_subfam"/>
</dbReference>
<gene>
    <name evidence="14" type="primary">bcsA</name>
    <name evidence="14" type="ORF">GR702_01755</name>
</gene>
<dbReference type="UniPathway" id="UPA00694"/>
<evidence type="ECO:0000256" key="5">
    <source>
        <dbReference type="ARBA" id="ARBA00022679"/>
    </source>
</evidence>
<keyword evidence="5 11" id="KW-0808">Transferase</keyword>
<keyword evidence="3 11" id="KW-0997">Cell inner membrane</keyword>
<dbReference type="GO" id="GO:0006011">
    <property type="term" value="P:UDP-alpha-D-glucose metabolic process"/>
    <property type="evidence" value="ECO:0007669"/>
    <property type="project" value="InterPro"/>
</dbReference>
<evidence type="ECO:0000256" key="9">
    <source>
        <dbReference type="ARBA" id="ARBA00023136"/>
    </source>
</evidence>
<comment type="catalytic activity">
    <reaction evidence="10 11">
        <text>[(1-&gt;4)-beta-D-glucosyl](n) + UDP-alpha-D-glucose = [(1-&gt;4)-beta-D-glucosyl](n+1) + UDP + H(+)</text>
        <dbReference type="Rhea" id="RHEA:19929"/>
        <dbReference type="Rhea" id="RHEA-COMP:10033"/>
        <dbReference type="Rhea" id="RHEA-COMP:10034"/>
        <dbReference type="ChEBI" id="CHEBI:15378"/>
        <dbReference type="ChEBI" id="CHEBI:18246"/>
        <dbReference type="ChEBI" id="CHEBI:58223"/>
        <dbReference type="ChEBI" id="CHEBI:58885"/>
        <dbReference type="EC" id="2.4.1.12"/>
    </reaction>
</comment>
<feature type="transmembrane region" description="Helical" evidence="11">
    <location>
        <begin position="12"/>
        <end position="29"/>
    </location>
</feature>
<dbReference type="NCBIfam" id="TIGR03030">
    <property type="entry name" value="CelA"/>
    <property type="match status" value="1"/>
</dbReference>
<dbReference type="Gene3D" id="3.90.550.10">
    <property type="entry name" value="Spore Coat Polysaccharide Biosynthesis Protein SpsA, Chain A"/>
    <property type="match status" value="1"/>
</dbReference>
<dbReference type="PRINTS" id="PR01439">
    <property type="entry name" value="CELLSNTHASEA"/>
</dbReference>
<dbReference type="GO" id="GO:0005886">
    <property type="term" value="C:plasma membrane"/>
    <property type="evidence" value="ECO:0007669"/>
    <property type="project" value="UniProtKB-SubCell"/>
</dbReference>
<feature type="domain" description="Glycosyltransferase 2-like" evidence="12">
    <location>
        <begin position="137"/>
        <end position="305"/>
    </location>
</feature>
<evidence type="ECO:0000256" key="6">
    <source>
        <dbReference type="ARBA" id="ARBA00022692"/>
    </source>
</evidence>
<evidence type="ECO:0000259" key="12">
    <source>
        <dbReference type="Pfam" id="PF00535"/>
    </source>
</evidence>
<evidence type="ECO:0000256" key="3">
    <source>
        <dbReference type="ARBA" id="ARBA00022519"/>
    </source>
</evidence>
<evidence type="ECO:0000256" key="8">
    <source>
        <dbReference type="ARBA" id="ARBA00022989"/>
    </source>
</evidence>
<protein>
    <recommendedName>
        <fullName evidence="11">Cellulose synthase catalytic subunit [UDP-forming]</fullName>
        <ecNumber evidence="11">2.4.1.12</ecNumber>
    </recommendedName>
</protein>
<dbReference type="InterPro" id="IPR003919">
    <property type="entry name" value="Cell_synth_A"/>
</dbReference>
<evidence type="ECO:0000313" key="14">
    <source>
        <dbReference type="EMBL" id="MYL96499.1"/>
    </source>
</evidence>
<feature type="transmembrane region" description="Helical" evidence="11">
    <location>
        <begin position="532"/>
        <end position="553"/>
    </location>
</feature>
<keyword evidence="4 11" id="KW-0328">Glycosyltransferase</keyword>
<evidence type="ECO:0000256" key="2">
    <source>
        <dbReference type="ARBA" id="ARBA00022475"/>
    </source>
</evidence>
<dbReference type="CDD" id="cd06421">
    <property type="entry name" value="CESA_CelA_like"/>
    <property type="match status" value="1"/>
</dbReference>
<dbReference type="InterPro" id="IPR029044">
    <property type="entry name" value="Nucleotide-diphossugar_trans"/>
</dbReference>
<proteinExistence type="predicted"/>
<sequence>MIARLASNKAFRYAAIVPIVLVAALVIGVPLDGQAQWICAGVTILGALVLKRWRGRKGALALGVLAILVSTRYIFWRTTQTLSFGTLPEFLFGGGLYLAELYAWVILMLGFLQTSWPLERPVVEPQGDPDTWPTVDIYIPTYNESLEIVRNTVFAAMDLDYPVDRYRVFILDDGKRAEFRAFAKEAGCGYITRDNNLHAKAGNLNAAMKKTDGELIAIFDCDHVPTRAFLQLTVAWFQRDPRLALIQTPHHMYSPDPVQRNLASTMGDMAGEGDLFYGAVQGGNDLWNATFFCGSCAIIRREALMETNGFAGETVTEDAHTALKLQRTGWNTAYISARLSAGLATERLVLHVGQRIRWARGMTQILRIDNPLKGRGLTWQQRLCYLNAMLHFQYPLPRIVFLTSPLAYLIFGQNIIQASASLIFAYAMPHLYCSAVANERTQGADRPPFWGEVYETILCFHLVKPTVITWFQPRKGKFNVTDKGSLLDKTYFDWAIVKPHLICIGLIVLGITMAVVKWAFFPYLFNIQTDTLVLNVAWASFSLVILLAAVSVARETKQARVDIRIPVELPVTAYLASGHVVPARTIDISMGGAALSLPSELPSKDRTVRHITMAMGDEVLSIPVRTMRTDAANAYVRFEQLDTLAGRHLVRAVMGRADAWQPSGPRKSISGLRSLADIIRVDMVTLKRMLGLNFAERRAMRRIEVTRKAAAEAEAKEAAKAKEGGRSLAGLAKAAALLGAIALGAAGIFFGTTEVHAQSASAAGTAASAAGSGAGTSAAGTSGNAGGALSERLTLKDLRLSRPIRLQGTRGEIGIPFGMRQDRVVTGAVLRLNLAWSPSMLDDLSQLVVIVNGEVAQTIPLTRANSAGQVIDVPVNPALFLPGDNQLNLRLIGHYARDCEDPFHSSLWANVSNVRSWFDFAYQPLPYGPDLARLPLPFFDKGQNVPLRMPFVFAGQPRAGELQAAAATASWLGSLASYRGFAFRPVIGQIPRGNAIVFLKAGQSIPGLEIAAPSGASAAAVRNPNDPTGTLLVLMGRNDEELRTAAAAVALGRGVFGGTRMSFDGVRIPAWPRYGALRWLSTEKPVQLGSITESYALQGMGIPPGPLSARFRVSPDLFFWPREGGKLNLSYRYPIAQWLDRRASRLDVSINGQYLQTLPLGAKWWSGLFGASGAKSYDSDASVILPRYNLFGQNELSMDYNLIIADKKKCTGTLPENVRVSIDPTSTIDLTSAYHAIMMPDLATFAGAGFPFTASPDLAQTTVVVAENPSLASIEAFLTLMGRFGDSTGVPVTAVTVTSTIDPDRLAGQDVLVVGGTGLAGADMFANAPVRWEGGRLRVAERSPLQYVTSLFGGTQMNDPMAAAPLVYDARGFSGIVSFRSPYASDRTVVALLADDGGALPALVQGLSDTKINASVQGDLAVTRGDGMTSFAITERYWVGSLPIWMKLAYWTSQRPMMLGLFTLVLAAILAGPAYLYFRRQAQRRLGRQDDHA</sequence>
<dbReference type="EC" id="2.4.1.12" evidence="11"/>
<dbReference type="InterPro" id="IPR009875">
    <property type="entry name" value="PilZ_domain"/>
</dbReference>
<feature type="transmembrane region" description="Helical" evidence="11">
    <location>
        <begin position="1457"/>
        <end position="1478"/>
    </location>
</feature>
<organism evidence="14 15">
    <name type="scientific">Novosphingobium silvae</name>
    <dbReference type="NCBI Taxonomy" id="2692619"/>
    <lineage>
        <taxon>Bacteria</taxon>
        <taxon>Pseudomonadati</taxon>
        <taxon>Pseudomonadota</taxon>
        <taxon>Alphaproteobacteria</taxon>
        <taxon>Sphingomonadales</taxon>
        <taxon>Sphingomonadaceae</taxon>
        <taxon>Novosphingobium</taxon>
    </lineage>
</organism>
<dbReference type="PANTHER" id="PTHR43867">
    <property type="entry name" value="CELLULOSE SYNTHASE CATALYTIC SUBUNIT A [UDP-FORMING]"/>
    <property type="match status" value="1"/>
</dbReference>
<dbReference type="Pfam" id="PF07238">
    <property type="entry name" value="PilZ"/>
    <property type="match status" value="1"/>
</dbReference>
<evidence type="ECO:0000256" key="7">
    <source>
        <dbReference type="ARBA" id="ARBA00022916"/>
    </source>
</evidence>
<keyword evidence="11" id="KW-0973">c-di-GMP</keyword>
<keyword evidence="15" id="KW-1185">Reference proteome</keyword>
<evidence type="ECO:0000256" key="10">
    <source>
        <dbReference type="ARBA" id="ARBA00048682"/>
    </source>
</evidence>
<evidence type="ECO:0000256" key="1">
    <source>
        <dbReference type="ARBA" id="ARBA00004429"/>
    </source>
</evidence>
<comment type="pathway">
    <text evidence="11">Glycan metabolism; bacterial cellulose biosynthesis.</text>
</comment>
<dbReference type="PANTHER" id="PTHR43867:SF2">
    <property type="entry name" value="CELLULOSE SYNTHASE CATALYTIC SUBUNIT A [UDP-FORMING]"/>
    <property type="match status" value="1"/>
</dbReference>
<dbReference type="Gene3D" id="2.40.10.220">
    <property type="entry name" value="predicted glycosyltransferase like domains"/>
    <property type="match status" value="1"/>
</dbReference>
<evidence type="ECO:0000256" key="11">
    <source>
        <dbReference type="RuleBase" id="RU365020"/>
    </source>
</evidence>
<evidence type="ECO:0000256" key="4">
    <source>
        <dbReference type="ARBA" id="ARBA00022676"/>
    </source>
</evidence>
<dbReference type="SUPFAM" id="SSF53448">
    <property type="entry name" value="Nucleotide-diphospho-sugar transferases"/>
    <property type="match status" value="1"/>
</dbReference>
<dbReference type="InterPro" id="IPR001173">
    <property type="entry name" value="Glyco_trans_2-like"/>
</dbReference>
<evidence type="ECO:0000259" key="13">
    <source>
        <dbReference type="Pfam" id="PF07238"/>
    </source>
</evidence>
<keyword evidence="2 11" id="KW-1003">Cell membrane</keyword>